<organism evidence="10 11">
    <name type="scientific">Caballeronia fortuita</name>
    <dbReference type="NCBI Taxonomy" id="1777138"/>
    <lineage>
        <taxon>Bacteria</taxon>
        <taxon>Pseudomonadati</taxon>
        <taxon>Pseudomonadota</taxon>
        <taxon>Betaproteobacteria</taxon>
        <taxon>Burkholderiales</taxon>
        <taxon>Burkholderiaceae</taxon>
        <taxon>Caballeronia</taxon>
    </lineage>
</organism>
<keyword evidence="10" id="KW-0969">Cilium</keyword>
<evidence type="ECO:0000256" key="6">
    <source>
        <dbReference type="ARBA" id="ARBA00023163"/>
    </source>
</evidence>
<protein>
    <recommendedName>
        <fullName evidence="2">Negative regulator of flagellin synthesis</fullName>
    </recommendedName>
    <alternativeName>
        <fullName evidence="8">Anti-sigma-28 factor</fullName>
    </alternativeName>
</protein>
<comment type="function">
    <text evidence="7">Responsible for the coupling of flagellin expression to flagellar assembly by preventing expression of the flagellin genes when a component of the middle class of proteins is defective. It negatively regulates flagellar genes by inhibiting the activity of FliA by directly binding to FliA.</text>
</comment>
<sequence>MKIQTTITANTSREFAVRRFTNASAGYAAGTAQKTEAVTADTSAVTLSSTSVLRPSGAVDIDIDKVAAIKAALRDGSYSIDSGSIADGMLGTARDLLQRGHILESRTFSASASSARANSEANISSL</sequence>
<dbReference type="GO" id="GO:0045892">
    <property type="term" value="P:negative regulation of DNA-templated transcription"/>
    <property type="evidence" value="ECO:0007669"/>
    <property type="project" value="InterPro"/>
</dbReference>
<dbReference type="STRING" id="1777138.AWB77_04614"/>
<evidence type="ECO:0000256" key="3">
    <source>
        <dbReference type="ARBA" id="ARBA00022491"/>
    </source>
</evidence>
<evidence type="ECO:0000256" key="2">
    <source>
        <dbReference type="ARBA" id="ARBA00017823"/>
    </source>
</evidence>
<accession>A0A158CVU6</accession>
<keyword evidence="10" id="KW-0966">Cell projection</keyword>
<proteinExistence type="inferred from homology"/>
<dbReference type="EMBL" id="FCNX02000012">
    <property type="protein sequence ID" value="SAK86502.1"/>
    <property type="molecule type" value="Genomic_DNA"/>
</dbReference>
<feature type="domain" description="Anti-sigma-28 factor FlgM C-terminal" evidence="9">
    <location>
        <begin position="57"/>
        <end position="90"/>
    </location>
</feature>
<keyword evidence="6" id="KW-0804">Transcription</keyword>
<comment type="similarity">
    <text evidence="1">Belongs to the FlgM family.</text>
</comment>
<dbReference type="InterPro" id="IPR007412">
    <property type="entry name" value="FlgM"/>
</dbReference>
<keyword evidence="10" id="KW-0282">Flagellum</keyword>
<name>A0A158CVU6_9BURK</name>
<dbReference type="InterPro" id="IPR031316">
    <property type="entry name" value="FlgM_C"/>
</dbReference>
<keyword evidence="4" id="KW-1005">Bacterial flagellum biogenesis</keyword>
<evidence type="ECO:0000256" key="8">
    <source>
        <dbReference type="ARBA" id="ARBA00030117"/>
    </source>
</evidence>
<evidence type="ECO:0000256" key="1">
    <source>
        <dbReference type="ARBA" id="ARBA00005322"/>
    </source>
</evidence>
<dbReference type="RefSeq" id="WP_082852738.1">
    <property type="nucleotide sequence ID" value="NZ_FCNX02000012.1"/>
</dbReference>
<dbReference type="NCBIfam" id="TIGR03824">
    <property type="entry name" value="FlgM_jcvi"/>
    <property type="match status" value="1"/>
</dbReference>
<keyword evidence="5" id="KW-0805">Transcription regulation</keyword>
<evidence type="ECO:0000259" key="9">
    <source>
        <dbReference type="Pfam" id="PF04316"/>
    </source>
</evidence>
<dbReference type="AlphaFoldDB" id="A0A158CVU6"/>
<dbReference type="InterPro" id="IPR035890">
    <property type="entry name" value="Anti-sigma-28_factor_FlgM_sf"/>
</dbReference>
<evidence type="ECO:0000313" key="10">
    <source>
        <dbReference type="EMBL" id="SAK86502.1"/>
    </source>
</evidence>
<evidence type="ECO:0000256" key="4">
    <source>
        <dbReference type="ARBA" id="ARBA00022795"/>
    </source>
</evidence>
<evidence type="ECO:0000256" key="5">
    <source>
        <dbReference type="ARBA" id="ARBA00023015"/>
    </source>
</evidence>
<keyword evidence="11" id="KW-1185">Reference proteome</keyword>
<keyword evidence="3" id="KW-0678">Repressor</keyword>
<evidence type="ECO:0000313" key="11">
    <source>
        <dbReference type="Proteomes" id="UP000054903"/>
    </source>
</evidence>
<gene>
    <name evidence="10" type="ORF">AWB77_04614</name>
</gene>
<evidence type="ECO:0000256" key="7">
    <source>
        <dbReference type="ARBA" id="ARBA00024739"/>
    </source>
</evidence>
<dbReference type="Pfam" id="PF04316">
    <property type="entry name" value="FlgM"/>
    <property type="match status" value="1"/>
</dbReference>
<dbReference type="SUPFAM" id="SSF101498">
    <property type="entry name" value="Anti-sigma factor FlgM"/>
    <property type="match status" value="1"/>
</dbReference>
<reference evidence="10" key="1">
    <citation type="submission" date="2016-01" db="EMBL/GenBank/DDBJ databases">
        <authorList>
            <person name="Peeters C."/>
        </authorList>
    </citation>
    <scope>NUCLEOTIDE SEQUENCE</scope>
    <source>
        <strain evidence="10">LMG 29320</strain>
    </source>
</reference>
<dbReference type="Proteomes" id="UP000054903">
    <property type="component" value="Unassembled WGS sequence"/>
</dbReference>
<comment type="caution">
    <text evidence="10">The sequence shown here is derived from an EMBL/GenBank/DDBJ whole genome shotgun (WGS) entry which is preliminary data.</text>
</comment>
<dbReference type="OrthoDB" id="9181369at2"/>
<dbReference type="GO" id="GO:0044781">
    <property type="term" value="P:bacterial-type flagellum organization"/>
    <property type="evidence" value="ECO:0007669"/>
    <property type="project" value="UniProtKB-KW"/>
</dbReference>